<organism evidence="1">
    <name type="scientific">marine sediment metagenome</name>
    <dbReference type="NCBI Taxonomy" id="412755"/>
    <lineage>
        <taxon>unclassified sequences</taxon>
        <taxon>metagenomes</taxon>
        <taxon>ecological metagenomes</taxon>
    </lineage>
</organism>
<evidence type="ECO:0000313" key="1">
    <source>
        <dbReference type="EMBL" id="GAH11205.1"/>
    </source>
</evidence>
<accession>X1DSH8</accession>
<dbReference type="InterPro" id="IPR029063">
    <property type="entry name" value="SAM-dependent_MTases_sf"/>
</dbReference>
<gene>
    <name evidence="1" type="ORF">S01H4_54168</name>
</gene>
<dbReference type="Gene3D" id="3.40.50.150">
    <property type="entry name" value="Vaccinia Virus protein VP39"/>
    <property type="match status" value="1"/>
</dbReference>
<name>X1DSH8_9ZZZZ</name>
<comment type="caution">
    <text evidence="1">The sequence shown here is derived from an EMBL/GenBank/DDBJ whole genome shotgun (WGS) entry which is preliminary data.</text>
</comment>
<feature type="non-terminal residue" evidence="1">
    <location>
        <position position="34"/>
    </location>
</feature>
<proteinExistence type="predicted"/>
<dbReference type="EMBL" id="BART01031150">
    <property type="protein sequence ID" value="GAH11205.1"/>
    <property type="molecule type" value="Genomic_DNA"/>
</dbReference>
<reference evidence="1" key="1">
    <citation type="journal article" date="2014" name="Front. Microbiol.">
        <title>High frequency of phylogenetically diverse reductive dehalogenase-homologous genes in deep subseafloor sedimentary metagenomes.</title>
        <authorList>
            <person name="Kawai M."/>
            <person name="Futagami T."/>
            <person name="Toyoda A."/>
            <person name="Takaki Y."/>
            <person name="Nishi S."/>
            <person name="Hori S."/>
            <person name="Arai W."/>
            <person name="Tsubouchi T."/>
            <person name="Morono Y."/>
            <person name="Uchiyama I."/>
            <person name="Ito T."/>
            <person name="Fujiyama A."/>
            <person name="Inagaki F."/>
            <person name="Takami H."/>
        </authorList>
    </citation>
    <scope>NUCLEOTIDE SEQUENCE</scope>
    <source>
        <strain evidence="1">Expedition CK06-06</strain>
    </source>
</reference>
<sequence length="34" mass="3427">MPEIALNISRGCGNPTGYANLQSGDVVVDFGCGA</sequence>
<dbReference type="AlphaFoldDB" id="X1DSH8"/>
<protein>
    <submittedName>
        <fullName evidence="1">Uncharacterized protein</fullName>
    </submittedName>
</protein>